<organism evidence="4 5">
    <name type="scientific">Merluccius polli</name>
    <name type="common">Benguela hake</name>
    <name type="synonym">Merluccius cadenati</name>
    <dbReference type="NCBI Taxonomy" id="89951"/>
    <lineage>
        <taxon>Eukaryota</taxon>
        <taxon>Metazoa</taxon>
        <taxon>Chordata</taxon>
        <taxon>Craniata</taxon>
        <taxon>Vertebrata</taxon>
        <taxon>Euteleostomi</taxon>
        <taxon>Actinopterygii</taxon>
        <taxon>Neopterygii</taxon>
        <taxon>Teleostei</taxon>
        <taxon>Neoteleostei</taxon>
        <taxon>Acanthomorphata</taxon>
        <taxon>Zeiogadaria</taxon>
        <taxon>Gadariae</taxon>
        <taxon>Gadiformes</taxon>
        <taxon>Gadoidei</taxon>
        <taxon>Merlucciidae</taxon>
        <taxon>Merluccius</taxon>
    </lineage>
</organism>
<comment type="caution">
    <text evidence="4">The sequence shown here is derived from an EMBL/GenBank/DDBJ whole genome shotgun (WGS) entry which is preliminary data.</text>
</comment>
<dbReference type="AlphaFoldDB" id="A0AA47MTT6"/>
<dbReference type="InterPro" id="IPR036291">
    <property type="entry name" value="NAD(P)-bd_dom_sf"/>
</dbReference>
<comment type="similarity">
    <text evidence="1 3">Belongs to the short-chain dehydrogenases/reductases (SDR) family.</text>
</comment>
<keyword evidence="5" id="KW-1185">Reference proteome</keyword>
<dbReference type="SUPFAM" id="SSF51735">
    <property type="entry name" value="NAD(P)-binding Rossmann-fold domains"/>
    <property type="match status" value="1"/>
</dbReference>
<proteinExistence type="inferred from homology"/>
<evidence type="ECO:0000256" key="1">
    <source>
        <dbReference type="ARBA" id="ARBA00006484"/>
    </source>
</evidence>
<evidence type="ECO:0000313" key="4">
    <source>
        <dbReference type="EMBL" id="KAK0145937.1"/>
    </source>
</evidence>
<dbReference type="EMBL" id="JAOPHQ010002676">
    <property type="protein sequence ID" value="KAK0145937.1"/>
    <property type="molecule type" value="Genomic_DNA"/>
</dbReference>
<gene>
    <name evidence="4" type="primary">RDH11</name>
    <name evidence="4" type="ORF">N1851_015134</name>
</gene>
<dbReference type="Proteomes" id="UP001174136">
    <property type="component" value="Unassembled WGS sequence"/>
</dbReference>
<dbReference type="Pfam" id="PF00106">
    <property type="entry name" value="adh_short"/>
    <property type="match status" value="1"/>
</dbReference>
<dbReference type="Gene3D" id="3.40.50.720">
    <property type="entry name" value="NAD(P)-binding Rossmann-like Domain"/>
    <property type="match status" value="1"/>
</dbReference>
<sequence>MEVYRRVWDFLDYNPVLKYAAVGTVSIVSVVALRRWLGGGVCSSQVRLQGKTVLITGANTGIGKETARELAQRGARVVMGCRDVSRAEQAALEIRVSTGNQEVVVRQLDLSSLSSVRNFTTEFLATETHLHILVNNAGVMMCPRMVTEDGFELQLAVNHLGHFLLTNQLLDLLQSSAPSRVITVSSIAHKGGKIHFKDLHFEQTTYDPLLSYQQSKLANILFTRELARRTKGTGVSCFCLHPGVVRTELGRYVETRWPLASTLLSLPAWLLMKSPWQGAQTTLHCCLSPGLEACSGCYFR</sequence>
<evidence type="ECO:0000256" key="2">
    <source>
        <dbReference type="ARBA" id="ARBA00023002"/>
    </source>
</evidence>
<protein>
    <submittedName>
        <fullName evidence="4">Retinol dehydrogenase 11</fullName>
    </submittedName>
</protein>
<dbReference type="PANTHER" id="PTHR43157:SF54">
    <property type="entry name" value="RETINOL DEHYDROGENASE 12-LIKE ISOFORM X1-RELATED"/>
    <property type="match status" value="1"/>
</dbReference>
<dbReference type="InterPro" id="IPR002347">
    <property type="entry name" value="SDR_fam"/>
</dbReference>
<dbReference type="GO" id="GO:0016491">
    <property type="term" value="F:oxidoreductase activity"/>
    <property type="evidence" value="ECO:0007669"/>
    <property type="project" value="UniProtKB-KW"/>
</dbReference>
<reference evidence="4" key="1">
    <citation type="journal article" date="2023" name="Front. Mar. Sci.">
        <title>A new Merluccius polli reference genome to investigate the effects of global change in West African waters.</title>
        <authorList>
            <person name="Mateo J.L."/>
            <person name="Blanco-Fernandez C."/>
            <person name="Garcia-Vazquez E."/>
            <person name="Machado-Schiaffino G."/>
        </authorList>
    </citation>
    <scope>NUCLEOTIDE SEQUENCE</scope>
    <source>
        <strain evidence="4">C29</strain>
        <tissue evidence="4">Fin</tissue>
    </source>
</reference>
<evidence type="ECO:0000313" key="5">
    <source>
        <dbReference type="Proteomes" id="UP001174136"/>
    </source>
</evidence>
<dbReference type="PRINTS" id="PR00080">
    <property type="entry name" value="SDRFAMILY"/>
</dbReference>
<accession>A0AA47MTT6</accession>
<dbReference type="PRINTS" id="PR00081">
    <property type="entry name" value="GDHRDH"/>
</dbReference>
<name>A0AA47MTT6_MERPO</name>
<dbReference type="PANTHER" id="PTHR43157">
    <property type="entry name" value="PHOSPHATIDYLINOSITOL-GLYCAN BIOSYNTHESIS CLASS F PROTEIN-RELATED"/>
    <property type="match status" value="1"/>
</dbReference>
<keyword evidence="2" id="KW-0560">Oxidoreductase</keyword>
<evidence type="ECO:0000256" key="3">
    <source>
        <dbReference type="RuleBase" id="RU000363"/>
    </source>
</evidence>